<sequence>MKSAVTFAVAILLAGAIFLNASTQFVPHQRNLDRNETSYICNQDSSNCKYQDHCGYSEEDNKNLVLLYQISLSFNRNMTLSKFLDKMSFSYDVREFANKLDILGWITSNPEKAGFRIRHVTSKEDLVSIGLWRPGEDSVDLFRLDCGRIVEHWGVIKLQT</sequence>
<evidence type="ECO:0000313" key="3">
    <source>
        <dbReference type="Proteomes" id="UP000708208"/>
    </source>
</evidence>
<keyword evidence="3" id="KW-1185">Reference proteome</keyword>
<dbReference type="AlphaFoldDB" id="A0A8J2K7P1"/>
<accession>A0A8J2K7P1</accession>
<evidence type="ECO:0000256" key="1">
    <source>
        <dbReference type="SAM" id="SignalP"/>
    </source>
</evidence>
<feature type="chain" id="PRO_5035159029" evidence="1">
    <location>
        <begin position="24"/>
        <end position="160"/>
    </location>
</feature>
<proteinExistence type="predicted"/>
<dbReference type="EMBL" id="CAJVCH010197502">
    <property type="protein sequence ID" value="CAG7730642.1"/>
    <property type="molecule type" value="Genomic_DNA"/>
</dbReference>
<dbReference type="Proteomes" id="UP000708208">
    <property type="component" value="Unassembled WGS sequence"/>
</dbReference>
<feature type="signal peptide" evidence="1">
    <location>
        <begin position="1"/>
        <end position="23"/>
    </location>
</feature>
<name>A0A8J2K7P1_9HEXA</name>
<keyword evidence="1" id="KW-0732">Signal</keyword>
<organism evidence="2 3">
    <name type="scientific">Allacma fusca</name>
    <dbReference type="NCBI Taxonomy" id="39272"/>
    <lineage>
        <taxon>Eukaryota</taxon>
        <taxon>Metazoa</taxon>
        <taxon>Ecdysozoa</taxon>
        <taxon>Arthropoda</taxon>
        <taxon>Hexapoda</taxon>
        <taxon>Collembola</taxon>
        <taxon>Symphypleona</taxon>
        <taxon>Sminthuridae</taxon>
        <taxon>Allacma</taxon>
    </lineage>
</organism>
<comment type="caution">
    <text evidence="2">The sequence shown here is derived from an EMBL/GenBank/DDBJ whole genome shotgun (WGS) entry which is preliminary data.</text>
</comment>
<protein>
    <submittedName>
        <fullName evidence="2">Uncharacterized protein</fullName>
    </submittedName>
</protein>
<evidence type="ECO:0000313" key="2">
    <source>
        <dbReference type="EMBL" id="CAG7730642.1"/>
    </source>
</evidence>
<gene>
    <name evidence="2" type="ORF">AFUS01_LOCUS19268</name>
</gene>
<reference evidence="2" key="1">
    <citation type="submission" date="2021-06" db="EMBL/GenBank/DDBJ databases">
        <authorList>
            <person name="Hodson N. C."/>
            <person name="Mongue J. A."/>
            <person name="Jaron S. K."/>
        </authorList>
    </citation>
    <scope>NUCLEOTIDE SEQUENCE</scope>
</reference>